<gene>
    <name evidence="1" type="ordered locus">Trebr_0506</name>
</gene>
<dbReference type="SUPFAM" id="SSF48371">
    <property type="entry name" value="ARM repeat"/>
    <property type="match status" value="1"/>
</dbReference>
<organism evidence="1 2">
    <name type="scientific">Treponema brennaborense (strain DSM 12168 / CIP 105900 / DD5/3)</name>
    <dbReference type="NCBI Taxonomy" id="906968"/>
    <lineage>
        <taxon>Bacteria</taxon>
        <taxon>Pseudomonadati</taxon>
        <taxon>Spirochaetota</taxon>
        <taxon>Spirochaetia</taxon>
        <taxon>Spirochaetales</taxon>
        <taxon>Treponemataceae</taxon>
        <taxon>Treponema</taxon>
    </lineage>
</organism>
<dbReference type="KEGG" id="tbe:Trebr_0506"/>
<keyword evidence="2" id="KW-1185">Reference proteome</keyword>
<dbReference type="Gene3D" id="1.25.10.90">
    <property type="match status" value="1"/>
</dbReference>
<proteinExistence type="predicted"/>
<sequence length="241" mass="27450">MIPILKNSETAAARDLFALQDTAYRAFHAKLVPTLDAERIIGVRTPALRAYAAQCAAKWTDGEKRAFYAAVPHYYYEENNLHAFLLARQRVPGDVPFDRAMSAVDAFLPYIDNWATCDMFAPKFFAAYPARVLPFVRRWLASGRTYTVRFAVVTLLQFFLDENFTPEIPELAASCPAGDYYADMAVAWFFSTALVKRYDSALPYLTERRLSVWVHNKTIQKAVESRCVSAETKTYLRSLKI</sequence>
<evidence type="ECO:0000313" key="2">
    <source>
        <dbReference type="Proteomes" id="UP000006546"/>
    </source>
</evidence>
<dbReference type="AlphaFoldDB" id="F4LP73"/>
<dbReference type="PANTHER" id="PTHR34070">
    <property type="entry name" value="ARMADILLO-TYPE FOLD"/>
    <property type="match status" value="1"/>
</dbReference>
<dbReference type="InterPro" id="IPR014825">
    <property type="entry name" value="DNA_alkylation"/>
</dbReference>
<dbReference type="STRING" id="906968.Trebr_0506"/>
<dbReference type="InterPro" id="IPR016024">
    <property type="entry name" value="ARM-type_fold"/>
</dbReference>
<evidence type="ECO:0000313" key="1">
    <source>
        <dbReference type="EMBL" id="AEE15949.1"/>
    </source>
</evidence>
<dbReference type="OrthoDB" id="9784740at2"/>
<dbReference type="Proteomes" id="UP000006546">
    <property type="component" value="Chromosome"/>
</dbReference>
<accession>F4LP73</accession>
<evidence type="ECO:0008006" key="3">
    <source>
        <dbReference type="Google" id="ProtNLM"/>
    </source>
</evidence>
<reference evidence="2" key="1">
    <citation type="submission" date="2011-04" db="EMBL/GenBank/DDBJ databases">
        <title>The complete genome of Treponema brennaborense DSM 12168.</title>
        <authorList>
            <person name="Lucas S."/>
            <person name="Han J."/>
            <person name="Lapidus A."/>
            <person name="Bruce D."/>
            <person name="Goodwin L."/>
            <person name="Pitluck S."/>
            <person name="Peters L."/>
            <person name="Kyrpides N."/>
            <person name="Mavromatis K."/>
            <person name="Ivanova N."/>
            <person name="Mikhailova N."/>
            <person name="Pagani I."/>
            <person name="Teshima H."/>
            <person name="Detter J.C."/>
            <person name="Tapia R."/>
            <person name="Han C."/>
            <person name="Land M."/>
            <person name="Hauser L."/>
            <person name="Markowitz V."/>
            <person name="Cheng J.-F."/>
            <person name="Hugenholtz P."/>
            <person name="Woyke T."/>
            <person name="Wu D."/>
            <person name="Gronow S."/>
            <person name="Wellnitz S."/>
            <person name="Brambilla E."/>
            <person name="Klenk H.-P."/>
            <person name="Eisen J.A."/>
        </authorList>
    </citation>
    <scope>NUCLEOTIDE SEQUENCE [LARGE SCALE GENOMIC DNA]</scope>
    <source>
        <strain evidence="2">DSM 12168 / CIP 105900 / DD5/3</strain>
    </source>
</reference>
<dbReference type="Pfam" id="PF08713">
    <property type="entry name" value="DNA_alkylation"/>
    <property type="match status" value="1"/>
</dbReference>
<name>F4LP73_TREBD</name>
<dbReference type="RefSeq" id="WP_013757668.1">
    <property type="nucleotide sequence ID" value="NC_015500.1"/>
</dbReference>
<dbReference type="CDD" id="cd06561">
    <property type="entry name" value="AlkD_like"/>
    <property type="match status" value="1"/>
</dbReference>
<protein>
    <recommendedName>
        <fullName evidence="3">DNA alkylation repair enzyme</fullName>
    </recommendedName>
</protein>
<dbReference type="HOGENOM" id="CLU_095329_0_0_12"/>
<dbReference type="PANTHER" id="PTHR34070:SF1">
    <property type="entry name" value="DNA ALKYLATION REPAIR PROTEIN"/>
    <property type="match status" value="1"/>
</dbReference>
<dbReference type="eggNOG" id="COG4912">
    <property type="taxonomic scope" value="Bacteria"/>
</dbReference>
<dbReference type="EMBL" id="CP002696">
    <property type="protein sequence ID" value="AEE15949.1"/>
    <property type="molecule type" value="Genomic_DNA"/>
</dbReference>